<name>A0ABW6PA22_9NOCA</name>
<protein>
    <submittedName>
        <fullName evidence="4">MlaD family protein</fullName>
    </submittedName>
</protein>
<dbReference type="PANTHER" id="PTHR33371">
    <property type="entry name" value="INTERMEMBRANE PHOSPHOLIPID TRANSPORT SYSTEM BINDING PROTEIN MLAD-RELATED"/>
    <property type="match status" value="1"/>
</dbReference>
<dbReference type="InterPro" id="IPR052336">
    <property type="entry name" value="MlaD_Phospholipid_Transporter"/>
</dbReference>
<feature type="chain" id="PRO_5045459155" evidence="1">
    <location>
        <begin position="23"/>
        <end position="368"/>
    </location>
</feature>
<organism evidence="4 5">
    <name type="scientific">Nocardia aobensis</name>
    <dbReference type="NCBI Taxonomy" id="257277"/>
    <lineage>
        <taxon>Bacteria</taxon>
        <taxon>Bacillati</taxon>
        <taxon>Actinomycetota</taxon>
        <taxon>Actinomycetes</taxon>
        <taxon>Mycobacteriales</taxon>
        <taxon>Nocardiaceae</taxon>
        <taxon>Nocardia</taxon>
    </lineage>
</organism>
<feature type="domain" description="Mammalian cell entry C-terminal" evidence="3">
    <location>
        <begin position="125"/>
        <end position="260"/>
    </location>
</feature>
<comment type="caution">
    <text evidence="4">The sequence shown here is derived from an EMBL/GenBank/DDBJ whole genome shotgun (WGS) entry which is preliminary data.</text>
</comment>
<evidence type="ECO:0000256" key="1">
    <source>
        <dbReference type="SAM" id="SignalP"/>
    </source>
</evidence>
<dbReference type="InterPro" id="IPR024516">
    <property type="entry name" value="Mce_C"/>
</dbReference>
<dbReference type="EMBL" id="JBIAMT010000005">
    <property type="protein sequence ID" value="MFF0499991.1"/>
    <property type="molecule type" value="Genomic_DNA"/>
</dbReference>
<accession>A0ABW6PA22</accession>
<dbReference type="Pfam" id="PF11887">
    <property type="entry name" value="Mce4_CUP1"/>
    <property type="match status" value="1"/>
</dbReference>
<evidence type="ECO:0000259" key="2">
    <source>
        <dbReference type="Pfam" id="PF02470"/>
    </source>
</evidence>
<evidence type="ECO:0000259" key="3">
    <source>
        <dbReference type="Pfam" id="PF11887"/>
    </source>
</evidence>
<dbReference type="PANTHER" id="PTHR33371:SF15">
    <property type="entry name" value="LIPOPROTEIN LPRN"/>
    <property type="match status" value="1"/>
</dbReference>
<feature type="domain" description="Mce/MlaD" evidence="2">
    <location>
        <begin position="40"/>
        <end position="116"/>
    </location>
</feature>
<dbReference type="RefSeq" id="WP_387398952.1">
    <property type="nucleotide sequence ID" value="NZ_JBIAMT010000005.1"/>
</dbReference>
<feature type="signal peptide" evidence="1">
    <location>
        <begin position="1"/>
        <end position="22"/>
    </location>
</feature>
<sequence>MNALRRTFAPLLVTALALPAAGCSTSLDRLPLPAPGLGGPTYSVTATFANALNLPARAKVELYGADIGEVAAMTAHDYTAVVTMRIRAAVVLPSGTTAELRSATPMGDVFVALTPPARSDPVAGTLHDGDTIPLAATGAAATIEELLSRASLLVTGGALKNLTTVVNALGEDVGGRGHRLADLIDRTRRLLADLTARSDHIEGVLTGIADLSATVAAQQATVDNALSAATPALQVIGDNTETLIQLVGRIDALARQLDEFPSVRGTNDHSLTDEINLLGKDLNDAATNPEADVDWLNNALATILKVTDASSAHVDVDIVQLAVGAVPDPNFPGDPGARPPDLTDWTNFVGSLQYNLERLRGRLTGPSR</sequence>
<evidence type="ECO:0000313" key="5">
    <source>
        <dbReference type="Proteomes" id="UP001601442"/>
    </source>
</evidence>
<gene>
    <name evidence="4" type="ORF">ACFYU5_26560</name>
</gene>
<keyword evidence="5" id="KW-1185">Reference proteome</keyword>
<keyword evidence="1" id="KW-0732">Signal</keyword>
<proteinExistence type="predicted"/>
<dbReference type="Pfam" id="PF02470">
    <property type="entry name" value="MlaD"/>
    <property type="match status" value="1"/>
</dbReference>
<dbReference type="Proteomes" id="UP001601442">
    <property type="component" value="Unassembled WGS sequence"/>
</dbReference>
<evidence type="ECO:0000313" key="4">
    <source>
        <dbReference type="EMBL" id="MFF0499991.1"/>
    </source>
</evidence>
<reference evidence="4 5" key="1">
    <citation type="submission" date="2024-10" db="EMBL/GenBank/DDBJ databases">
        <title>The Natural Products Discovery Center: Release of the First 8490 Sequenced Strains for Exploring Actinobacteria Biosynthetic Diversity.</title>
        <authorList>
            <person name="Kalkreuter E."/>
            <person name="Kautsar S.A."/>
            <person name="Yang D."/>
            <person name="Bader C.D."/>
            <person name="Teijaro C.N."/>
            <person name="Fluegel L."/>
            <person name="Davis C.M."/>
            <person name="Simpson J.R."/>
            <person name="Lauterbach L."/>
            <person name="Steele A.D."/>
            <person name="Gui C."/>
            <person name="Meng S."/>
            <person name="Li G."/>
            <person name="Viehrig K."/>
            <person name="Ye F."/>
            <person name="Su P."/>
            <person name="Kiefer A.F."/>
            <person name="Nichols A."/>
            <person name="Cepeda A.J."/>
            <person name="Yan W."/>
            <person name="Fan B."/>
            <person name="Jiang Y."/>
            <person name="Adhikari A."/>
            <person name="Zheng C.-J."/>
            <person name="Schuster L."/>
            <person name="Cowan T.M."/>
            <person name="Smanski M.J."/>
            <person name="Chevrette M.G."/>
            <person name="De Carvalho L.P.S."/>
            <person name="Shen B."/>
        </authorList>
    </citation>
    <scope>NUCLEOTIDE SEQUENCE [LARGE SCALE GENOMIC DNA]</scope>
    <source>
        <strain evidence="4 5">NPDC004119</strain>
    </source>
</reference>
<dbReference type="InterPro" id="IPR003399">
    <property type="entry name" value="Mce/MlaD"/>
</dbReference>